<dbReference type="GO" id="GO:0004324">
    <property type="term" value="F:ferredoxin-NADP+ reductase activity"/>
    <property type="evidence" value="ECO:0007669"/>
    <property type="project" value="UniProtKB-UniRule"/>
</dbReference>
<feature type="binding site" evidence="5">
    <location>
        <position position="368"/>
    </location>
    <ligand>
        <name>FAD</name>
        <dbReference type="ChEBI" id="CHEBI:57692"/>
    </ligand>
</feature>
<reference evidence="7 8" key="1">
    <citation type="submission" date="2017-08" db="EMBL/GenBank/DDBJ databases">
        <title>Complete genome sequence of Gluconacetobacter saccharivorans CV1 isolated from Fermented Vinegar.</title>
        <authorList>
            <person name="Kim S.-Y."/>
        </authorList>
    </citation>
    <scope>NUCLEOTIDE SEQUENCE [LARGE SCALE GENOMIC DNA]</scope>
    <source>
        <strain evidence="7 8">CV1</strain>
    </source>
</reference>
<accession>A0A347WBB9</accession>
<keyword evidence="2 5" id="KW-0274">FAD</keyword>
<dbReference type="GO" id="GO:0050661">
    <property type="term" value="F:NADP binding"/>
    <property type="evidence" value="ECO:0007669"/>
    <property type="project" value="UniProtKB-UniRule"/>
</dbReference>
<dbReference type="PRINTS" id="PR00368">
    <property type="entry name" value="FADPNR"/>
</dbReference>
<dbReference type="PANTHER" id="PTHR48105">
    <property type="entry name" value="THIOREDOXIN REDUCTASE 1-RELATED-RELATED"/>
    <property type="match status" value="1"/>
</dbReference>
<evidence type="ECO:0000259" key="6">
    <source>
        <dbReference type="Pfam" id="PF07992"/>
    </source>
</evidence>
<evidence type="ECO:0000256" key="2">
    <source>
        <dbReference type="ARBA" id="ARBA00022827"/>
    </source>
</evidence>
<organism evidence="7 8">
    <name type="scientific">Komagataeibacter saccharivorans</name>
    <dbReference type="NCBI Taxonomy" id="265959"/>
    <lineage>
        <taxon>Bacteria</taxon>
        <taxon>Pseudomonadati</taxon>
        <taxon>Pseudomonadota</taxon>
        <taxon>Alphaproteobacteria</taxon>
        <taxon>Acetobacterales</taxon>
        <taxon>Acetobacteraceae</taxon>
        <taxon>Komagataeibacter</taxon>
    </lineage>
</organism>
<comment type="catalytic activity">
    <reaction evidence="5">
        <text>2 reduced [2Fe-2S]-[ferredoxin] + NADP(+) + H(+) = 2 oxidized [2Fe-2S]-[ferredoxin] + NADPH</text>
        <dbReference type="Rhea" id="RHEA:20125"/>
        <dbReference type="Rhea" id="RHEA-COMP:10000"/>
        <dbReference type="Rhea" id="RHEA-COMP:10001"/>
        <dbReference type="ChEBI" id="CHEBI:15378"/>
        <dbReference type="ChEBI" id="CHEBI:33737"/>
        <dbReference type="ChEBI" id="CHEBI:33738"/>
        <dbReference type="ChEBI" id="CHEBI:57783"/>
        <dbReference type="ChEBI" id="CHEBI:58349"/>
        <dbReference type="EC" id="1.18.1.2"/>
    </reaction>
</comment>
<gene>
    <name evidence="7" type="ORF">CD178_01384</name>
</gene>
<name>A0A347WBB9_9PROT</name>
<dbReference type="EC" id="1.18.1.2" evidence="5"/>
<comment type="cofactor">
    <cofactor evidence="5">
        <name>FAD</name>
        <dbReference type="ChEBI" id="CHEBI:57692"/>
    </cofactor>
    <text evidence="5">Binds 1 FAD per subunit.</text>
</comment>
<feature type="binding site" evidence="5">
    <location>
        <position position="160"/>
    </location>
    <ligand>
        <name>FAD</name>
        <dbReference type="ChEBI" id="CHEBI:57692"/>
    </ligand>
</feature>
<dbReference type="SUPFAM" id="SSF51905">
    <property type="entry name" value="FAD/NAD(P)-binding domain"/>
    <property type="match status" value="1"/>
</dbReference>
<evidence type="ECO:0000313" key="7">
    <source>
        <dbReference type="EMBL" id="AXY22162.1"/>
    </source>
</evidence>
<protein>
    <recommendedName>
        <fullName evidence="5">Ferredoxin--NADP reductase</fullName>
        <shortName evidence="5">FNR</shortName>
        <shortName evidence="5">Fd-NADP(+) reductase</shortName>
        <ecNumber evidence="5">1.18.1.2</ecNumber>
    </recommendedName>
</protein>
<sequence length="375" mass="39832">MGTLEACTDADNNAKPHAAYAFDQTMDYGTPEPDMTTPSSPLTVDVAIIGAGPAGLFAAFECGMLKLSCVLIDALDEIGGQCAALYPEKPIYDIPAHPAIEGGALIEALDRQIAPFDVPRLLGRRVESLEGTRGAFRLGTTRGDVIHAHAVIIAAGAGAFGPNRPPLEGLEAFERTGGVQYFVRRRADFADRDVLIAGGGDSAVDWALSLRDIARSVRLVHRRDRFRAAPESLRQLDEAVACGQIEKIIGYQLHGLHGTDGQLRGVDLATMDNSIRHVACDHLLPFFGLATDLGPIAQWGLDTIRGTIPVTPSTCESSQPGIFAVGDVATYPGKLKLILQGFTEGAMAAHAIHPIVHPDTALHFEYSTSKGVPAA</sequence>
<dbReference type="KEGG" id="ksc:CD178_01384"/>
<comment type="caution">
    <text evidence="5">Lacks conserved residue(s) required for the propagation of feature annotation.</text>
</comment>
<comment type="subunit">
    <text evidence="5">Homodimer.</text>
</comment>
<feature type="binding site" evidence="5">
    <location>
        <position position="81"/>
    </location>
    <ligand>
        <name>FAD</name>
        <dbReference type="ChEBI" id="CHEBI:57692"/>
    </ligand>
</feature>
<evidence type="ECO:0000256" key="5">
    <source>
        <dbReference type="HAMAP-Rule" id="MF_01685"/>
    </source>
</evidence>
<dbReference type="InterPro" id="IPR022890">
    <property type="entry name" value="Fd--NADP_Rdtase_type_2"/>
</dbReference>
<feature type="binding site" evidence="5">
    <location>
        <position position="86"/>
    </location>
    <ligand>
        <name>FAD</name>
        <dbReference type="ChEBI" id="CHEBI:57692"/>
    </ligand>
</feature>
<dbReference type="InterPro" id="IPR050097">
    <property type="entry name" value="Ferredoxin-NADP_redctase_2"/>
</dbReference>
<feature type="binding site" evidence="5">
    <location>
        <position position="327"/>
    </location>
    <ligand>
        <name>FAD</name>
        <dbReference type="ChEBI" id="CHEBI:57692"/>
    </ligand>
</feature>
<dbReference type="InterPro" id="IPR023753">
    <property type="entry name" value="FAD/NAD-binding_dom"/>
</dbReference>
<feature type="binding site" evidence="5">
    <location>
        <position position="126"/>
    </location>
    <ligand>
        <name>FAD</name>
        <dbReference type="ChEBI" id="CHEBI:57692"/>
    </ligand>
</feature>
<evidence type="ECO:0000313" key="8">
    <source>
        <dbReference type="Proteomes" id="UP000264120"/>
    </source>
</evidence>
<dbReference type="HAMAP" id="MF_01685">
    <property type="entry name" value="FENR2"/>
    <property type="match status" value="1"/>
</dbReference>
<dbReference type="Gene3D" id="3.50.50.60">
    <property type="entry name" value="FAD/NAD(P)-binding domain"/>
    <property type="match status" value="3"/>
</dbReference>
<dbReference type="PRINTS" id="PR00469">
    <property type="entry name" value="PNDRDTASEII"/>
</dbReference>
<evidence type="ECO:0000256" key="3">
    <source>
        <dbReference type="ARBA" id="ARBA00022857"/>
    </source>
</evidence>
<comment type="similarity">
    <text evidence="5">Belongs to the ferredoxin--NADP reductase type 2 family.</text>
</comment>
<keyword evidence="4 5" id="KW-0560">Oxidoreductase</keyword>
<dbReference type="EMBL" id="CP023036">
    <property type="protein sequence ID" value="AXY22162.1"/>
    <property type="molecule type" value="Genomic_DNA"/>
</dbReference>
<dbReference type="InterPro" id="IPR036188">
    <property type="entry name" value="FAD/NAD-bd_sf"/>
</dbReference>
<keyword evidence="3 5" id="KW-0521">NADP</keyword>
<dbReference type="Proteomes" id="UP000264120">
    <property type="component" value="Chromosome"/>
</dbReference>
<dbReference type="Pfam" id="PF07992">
    <property type="entry name" value="Pyr_redox_2"/>
    <property type="match status" value="1"/>
</dbReference>
<keyword evidence="8" id="KW-1185">Reference proteome</keyword>
<feature type="binding site" evidence="5">
    <location>
        <position position="73"/>
    </location>
    <ligand>
        <name>FAD</name>
        <dbReference type="ChEBI" id="CHEBI:57692"/>
    </ligand>
</feature>
<feature type="domain" description="FAD/NAD(P)-binding" evidence="6">
    <location>
        <begin position="45"/>
        <end position="334"/>
    </location>
</feature>
<dbReference type="GO" id="GO:0050660">
    <property type="term" value="F:flavin adenine dinucleotide binding"/>
    <property type="evidence" value="ECO:0007669"/>
    <property type="project" value="UniProtKB-UniRule"/>
</dbReference>
<proteinExistence type="inferred from homology"/>
<dbReference type="AlphaFoldDB" id="A0A347WBB9"/>
<evidence type="ECO:0000256" key="4">
    <source>
        <dbReference type="ARBA" id="ARBA00023002"/>
    </source>
</evidence>
<evidence type="ECO:0000256" key="1">
    <source>
        <dbReference type="ARBA" id="ARBA00022630"/>
    </source>
</evidence>
<keyword evidence="1 5" id="KW-0285">Flavoprotein</keyword>